<keyword evidence="1" id="KW-0732">Signal</keyword>
<reference evidence="2" key="2">
    <citation type="submission" date="2022-06" db="UniProtKB">
        <authorList>
            <consortium name="EnsemblMetazoa"/>
        </authorList>
    </citation>
    <scope>IDENTIFICATION</scope>
    <source>
        <strain evidence="2">p50T (Dazao)</strain>
    </source>
</reference>
<evidence type="ECO:0000313" key="3">
    <source>
        <dbReference type="Proteomes" id="UP000005204"/>
    </source>
</evidence>
<dbReference type="PANTHER" id="PTHR37685:SF1">
    <property type="entry name" value="GEO11136P1-RELATED"/>
    <property type="match status" value="1"/>
</dbReference>
<feature type="chain" id="PRO_5036272642" description="Salivary secreted peptide" evidence="1">
    <location>
        <begin position="18"/>
        <end position="118"/>
    </location>
</feature>
<dbReference type="InterPro" id="IPR031734">
    <property type="entry name" value="MBF2"/>
</dbReference>
<dbReference type="EnsemblMetazoa" id="XM_038018148.1">
    <property type="protein sequence ID" value="XP_037874076.1"/>
    <property type="gene ID" value="LOC101738476"/>
</dbReference>
<dbReference type="EnsemblMetazoa" id="XM_004925270.4">
    <property type="protein sequence ID" value="XP_004925327.1"/>
    <property type="gene ID" value="LOC101738476"/>
</dbReference>
<dbReference type="PANTHER" id="PTHR37685">
    <property type="entry name" value="GEO11136P1-RELATED"/>
    <property type="match status" value="1"/>
</dbReference>
<keyword evidence="3" id="KW-1185">Reference proteome</keyword>
<name>A0A8R2M418_BOMMO</name>
<evidence type="ECO:0000256" key="1">
    <source>
        <dbReference type="SAM" id="SignalP"/>
    </source>
</evidence>
<gene>
    <name evidence="2" type="primary">101738476</name>
</gene>
<accession>A0A8R2M418</accession>
<dbReference type="AlphaFoldDB" id="A0A8R2M418"/>
<dbReference type="Pfam" id="PF15868">
    <property type="entry name" value="MBF2"/>
    <property type="match status" value="1"/>
</dbReference>
<reference evidence="3" key="1">
    <citation type="journal article" date="2008" name="Insect Biochem. Mol. Biol.">
        <title>The genome of a lepidopteran model insect, the silkworm Bombyx mori.</title>
        <authorList>
            <consortium name="International Silkworm Genome Consortium"/>
        </authorList>
    </citation>
    <scope>NUCLEOTIDE SEQUENCE [LARGE SCALE GENOMIC DNA]</scope>
    <source>
        <strain evidence="3">p50T</strain>
    </source>
</reference>
<feature type="signal peptide" evidence="1">
    <location>
        <begin position="1"/>
        <end position="17"/>
    </location>
</feature>
<proteinExistence type="predicted"/>
<protein>
    <recommendedName>
        <fullName evidence="4">Salivary secreted peptide</fullName>
    </recommendedName>
</protein>
<evidence type="ECO:0008006" key="4">
    <source>
        <dbReference type="Google" id="ProtNLM"/>
    </source>
</evidence>
<evidence type="ECO:0000313" key="2">
    <source>
        <dbReference type="EnsemblMetazoa" id="XP_037874076.1"/>
    </source>
</evidence>
<dbReference type="KEGG" id="bmor:101738476"/>
<dbReference type="Proteomes" id="UP000005204">
    <property type="component" value="Unassembled WGS sequence"/>
</dbReference>
<organism evidence="2 3">
    <name type="scientific">Bombyx mori</name>
    <name type="common">Silk moth</name>
    <dbReference type="NCBI Taxonomy" id="7091"/>
    <lineage>
        <taxon>Eukaryota</taxon>
        <taxon>Metazoa</taxon>
        <taxon>Ecdysozoa</taxon>
        <taxon>Arthropoda</taxon>
        <taxon>Hexapoda</taxon>
        <taxon>Insecta</taxon>
        <taxon>Pterygota</taxon>
        <taxon>Neoptera</taxon>
        <taxon>Endopterygota</taxon>
        <taxon>Lepidoptera</taxon>
        <taxon>Glossata</taxon>
        <taxon>Ditrysia</taxon>
        <taxon>Bombycoidea</taxon>
        <taxon>Bombycidae</taxon>
        <taxon>Bombycinae</taxon>
        <taxon>Bombyx</taxon>
    </lineage>
</organism>
<dbReference type="OMA" id="ANAWILR"/>
<sequence length="118" mass="13070">MNTILVFALVVLAATNAAILPSSTRANLIVGYVSTGDRLLYRSYVYQPARPNTIQYQDIVYRGNATTRITAIQATEVGATQYASAWILSGGLSQNNVTVRFQSARGYGYYYLFDVWGR</sequence>